<comment type="caution">
    <text evidence="2">The sequence shown here is derived from an EMBL/GenBank/DDBJ whole genome shotgun (WGS) entry which is preliminary data.</text>
</comment>
<dbReference type="AlphaFoldDB" id="A0A7K1UN44"/>
<dbReference type="OrthoDB" id="3781658at2"/>
<organism evidence="2 3">
    <name type="scientific">Nesterenkonia alkaliphila</name>
    <dbReference type="NCBI Taxonomy" id="1463631"/>
    <lineage>
        <taxon>Bacteria</taxon>
        <taxon>Bacillati</taxon>
        <taxon>Actinomycetota</taxon>
        <taxon>Actinomycetes</taxon>
        <taxon>Micrococcales</taxon>
        <taxon>Micrococcaceae</taxon>
        <taxon>Nesterenkonia</taxon>
    </lineage>
</organism>
<evidence type="ECO:0000313" key="3">
    <source>
        <dbReference type="Proteomes" id="UP000460157"/>
    </source>
</evidence>
<name>A0A7K1UN44_9MICC</name>
<reference evidence="2 3" key="1">
    <citation type="submission" date="2019-12" db="EMBL/GenBank/DDBJ databases">
        <title>Nesterenkonia muleiensis sp. nov., a novel actinobacterium isolated from sap of Populus euphratica.</title>
        <authorList>
            <person name="Wang R."/>
        </authorList>
    </citation>
    <scope>NUCLEOTIDE SEQUENCE [LARGE SCALE GENOMIC DNA]</scope>
    <source>
        <strain evidence="2 3">F10</strain>
    </source>
</reference>
<gene>
    <name evidence="2" type="ORF">GNZ21_13960</name>
</gene>
<evidence type="ECO:0000313" key="2">
    <source>
        <dbReference type="EMBL" id="MVT27441.1"/>
    </source>
</evidence>
<dbReference type="EMBL" id="WRPM01000098">
    <property type="protein sequence ID" value="MVT27441.1"/>
    <property type="molecule type" value="Genomic_DNA"/>
</dbReference>
<accession>A0A7K1UN44</accession>
<sequence>MPTFNDPLTDAAEASEALRGLAHSTGSFETPADTYPVMGELLATTRRLSQVLNQVATAHTSNLGRARDDEGNTLLGAHAAQAAAAELHKASGLLDEAETHLDAATGHSGRIAWAPPPVTVEAEPAQRWLSVVFLQGSEADDVLDVIDTDGPDAAIEHLSGFDYGTETTDVAMEDGHVYDHPPAGSLDQETDLGEYRMVHNHALGHVGLYRHHTIHPADQLPDPPSNGLVPTHRATGNRGPTPDPTLLNKSTAPAPAPSAAVGPATEVGERAGRAPQENTWFTHRGTTDTQQRGVSL</sequence>
<keyword evidence="3" id="KW-1185">Reference proteome</keyword>
<protein>
    <submittedName>
        <fullName evidence="2">Uncharacterized protein</fullName>
    </submittedName>
</protein>
<dbReference type="Proteomes" id="UP000460157">
    <property type="component" value="Unassembled WGS sequence"/>
</dbReference>
<feature type="region of interest" description="Disordered" evidence="1">
    <location>
        <begin position="214"/>
        <end position="296"/>
    </location>
</feature>
<proteinExistence type="predicted"/>
<dbReference type="RefSeq" id="WP_157325390.1">
    <property type="nucleotide sequence ID" value="NZ_BMFX01000013.1"/>
</dbReference>
<evidence type="ECO:0000256" key="1">
    <source>
        <dbReference type="SAM" id="MobiDB-lite"/>
    </source>
</evidence>
<feature type="compositionally biased region" description="Polar residues" evidence="1">
    <location>
        <begin position="287"/>
        <end position="296"/>
    </location>
</feature>